<protein>
    <recommendedName>
        <fullName evidence="1">DUF7708 domain-containing protein</fullName>
    </recommendedName>
</protein>
<dbReference type="OrthoDB" id="61900at2759"/>
<sequence length="214" mass="24209">MSNLALGDPPLDLCAPGVGTWGASLSAEGTTDRRAGWLNSYVHSEKLKDPTSELQVTLHDLSSTISEGERKQFEHLQEQCCREFLNVIEAGALKQAKEGKRNKYLKKVNEASEDFCHVALHYQNVFDVLSNTGDYTSVIWGALKILMLYKINNRELQQEVQKHLGDIGEWMTELCAYQYIPQTKAMQNIITATYTLLLKFLAEALKYYKDSRLG</sequence>
<evidence type="ECO:0000259" key="1">
    <source>
        <dbReference type="Pfam" id="PF24809"/>
    </source>
</evidence>
<feature type="domain" description="DUF7708" evidence="1">
    <location>
        <begin position="113"/>
        <end position="213"/>
    </location>
</feature>
<accession>A0A6A6SZV6</accession>
<dbReference type="EMBL" id="MU004408">
    <property type="protein sequence ID" value="KAF2652153.1"/>
    <property type="molecule type" value="Genomic_DNA"/>
</dbReference>
<proteinExistence type="predicted"/>
<organism evidence="2 3">
    <name type="scientific">Lophiostoma macrostomum CBS 122681</name>
    <dbReference type="NCBI Taxonomy" id="1314788"/>
    <lineage>
        <taxon>Eukaryota</taxon>
        <taxon>Fungi</taxon>
        <taxon>Dikarya</taxon>
        <taxon>Ascomycota</taxon>
        <taxon>Pezizomycotina</taxon>
        <taxon>Dothideomycetes</taxon>
        <taxon>Pleosporomycetidae</taxon>
        <taxon>Pleosporales</taxon>
        <taxon>Lophiostomataceae</taxon>
        <taxon>Lophiostoma</taxon>
    </lineage>
</organism>
<evidence type="ECO:0000313" key="3">
    <source>
        <dbReference type="Proteomes" id="UP000799324"/>
    </source>
</evidence>
<dbReference type="Proteomes" id="UP000799324">
    <property type="component" value="Unassembled WGS sequence"/>
</dbReference>
<keyword evidence="3" id="KW-1185">Reference proteome</keyword>
<evidence type="ECO:0000313" key="2">
    <source>
        <dbReference type="EMBL" id="KAF2652153.1"/>
    </source>
</evidence>
<dbReference type="InterPro" id="IPR056125">
    <property type="entry name" value="DUF7708"/>
</dbReference>
<name>A0A6A6SZV6_9PLEO</name>
<gene>
    <name evidence="2" type="ORF">K491DRAFT_64742</name>
</gene>
<reference evidence="2" key="1">
    <citation type="journal article" date="2020" name="Stud. Mycol.">
        <title>101 Dothideomycetes genomes: a test case for predicting lifestyles and emergence of pathogens.</title>
        <authorList>
            <person name="Haridas S."/>
            <person name="Albert R."/>
            <person name="Binder M."/>
            <person name="Bloem J."/>
            <person name="Labutti K."/>
            <person name="Salamov A."/>
            <person name="Andreopoulos B."/>
            <person name="Baker S."/>
            <person name="Barry K."/>
            <person name="Bills G."/>
            <person name="Bluhm B."/>
            <person name="Cannon C."/>
            <person name="Castanera R."/>
            <person name="Culley D."/>
            <person name="Daum C."/>
            <person name="Ezra D."/>
            <person name="Gonzalez J."/>
            <person name="Henrissat B."/>
            <person name="Kuo A."/>
            <person name="Liang C."/>
            <person name="Lipzen A."/>
            <person name="Lutzoni F."/>
            <person name="Magnuson J."/>
            <person name="Mondo S."/>
            <person name="Nolan M."/>
            <person name="Ohm R."/>
            <person name="Pangilinan J."/>
            <person name="Park H.-J."/>
            <person name="Ramirez L."/>
            <person name="Alfaro M."/>
            <person name="Sun H."/>
            <person name="Tritt A."/>
            <person name="Yoshinaga Y."/>
            <person name="Zwiers L.-H."/>
            <person name="Turgeon B."/>
            <person name="Goodwin S."/>
            <person name="Spatafora J."/>
            <person name="Crous P."/>
            <person name="Grigoriev I."/>
        </authorList>
    </citation>
    <scope>NUCLEOTIDE SEQUENCE</scope>
    <source>
        <strain evidence="2">CBS 122681</strain>
    </source>
</reference>
<dbReference type="Pfam" id="PF24809">
    <property type="entry name" value="DUF7708"/>
    <property type="match status" value="1"/>
</dbReference>
<dbReference type="AlphaFoldDB" id="A0A6A6SZV6"/>